<organism evidence="2">
    <name type="scientific">Zea mays</name>
    <name type="common">Maize</name>
    <dbReference type="NCBI Taxonomy" id="4577"/>
    <lineage>
        <taxon>Eukaryota</taxon>
        <taxon>Viridiplantae</taxon>
        <taxon>Streptophyta</taxon>
        <taxon>Embryophyta</taxon>
        <taxon>Tracheophyta</taxon>
        <taxon>Spermatophyta</taxon>
        <taxon>Magnoliopsida</taxon>
        <taxon>Liliopsida</taxon>
        <taxon>Poales</taxon>
        <taxon>Poaceae</taxon>
        <taxon>PACMAD clade</taxon>
        <taxon>Panicoideae</taxon>
        <taxon>Andropogonodae</taxon>
        <taxon>Andropogoneae</taxon>
        <taxon>Tripsacinae</taxon>
        <taxon>Zea</taxon>
    </lineage>
</organism>
<accession>C0PIB7</accession>
<name>C0PIB7_MAIZE</name>
<reference evidence="2" key="1">
    <citation type="journal article" date="2009" name="PLoS Genet.">
        <title>Sequencing, mapping, and analysis of 27,455 maize full-length cDNAs.</title>
        <authorList>
            <person name="Soderlund C."/>
            <person name="Descour A."/>
            <person name="Kudrna D."/>
            <person name="Bomhoff M."/>
            <person name="Boyd L."/>
            <person name="Currie J."/>
            <person name="Angelova A."/>
            <person name="Collura K."/>
            <person name="Wissotski M."/>
            <person name="Ashley E."/>
            <person name="Morrow D."/>
            <person name="Fernandes J."/>
            <person name="Walbot V."/>
            <person name="Yu Y."/>
        </authorList>
    </citation>
    <scope>NUCLEOTIDE SEQUENCE</scope>
    <source>
        <strain evidence="2">B73</strain>
    </source>
</reference>
<dbReference type="EMBL" id="BT068036">
    <property type="protein sequence ID" value="ACN34933.1"/>
    <property type="molecule type" value="mRNA"/>
</dbReference>
<feature type="region of interest" description="Disordered" evidence="1">
    <location>
        <begin position="21"/>
        <end position="40"/>
    </location>
</feature>
<proteinExistence type="evidence at transcript level"/>
<evidence type="ECO:0000256" key="1">
    <source>
        <dbReference type="SAM" id="MobiDB-lite"/>
    </source>
</evidence>
<sequence>MVVAVKSLPPRPKVVTAPDFQPFPRNPVTTGIAGSCIQSP</sequence>
<dbReference type="AlphaFoldDB" id="C0PIB7"/>
<evidence type="ECO:0000313" key="2">
    <source>
        <dbReference type="EMBL" id="ACN34933.1"/>
    </source>
</evidence>
<protein>
    <submittedName>
        <fullName evidence="2">Uncharacterized protein</fullName>
    </submittedName>
</protein>